<organism evidence="1 2">
    <name type="scientific">Brucella tritici</name>
    <dbReference type="NCBI Taxonomy" id="94626"/>
    <lineage>
        <taxon>Bacteria</taxon>
        <taxon>Pseudomonadati</taxon>
        <taxon>Pseudomonadota</taxon>
        <taxon>Alphaproteobacteria</taxon>
        <taxon>Hyphomicrobiales</taxon>
        <taxon>Brucellaceae</taxon>
        <taxon>Brucella/Ochrobactrum group</taxon>
        <taxon>Brucella</taxon>
    </lineage>
</organism>
<evidence type="ECO:0000313" key="2">
    <source>
        <dbReference type="Proteomes" id="UP000460650"/>
    </source>
</evidence>
<sequence length="313" mass="34418">MQSRPSNVPAFMAGAQVGAIIPRSIEEMWRVSTMVVRAGLAPQALVGKKEGEEAVSAVAIAVMAGAELGLPPMVALRSFTVIGGRPALYGDGIINVARRSRKAAYIRTGYDEARKCGWCEAKRADNGEEKRVEFSEADARSAGLWDDRKMVRRKVYGEFKEVPNDAPWFRYPKRMLAWRAAGYCLRELFADVLGGITDEFEANEIAGSDEPVNVTPPSPPSPAITASKEEVIEEAEIVNDGEAFDLEAFLSKVDEAMATGKTEEQIVEIWDDFDVEATLTEDEEALQRAFDLRKHQIARVLRAMLNSHPVNAG</sequence>
<dbReference type="AlphaFoldDB" id="A0A7V7VTI5"/>
<proteinExistence type="predicted"/>
<comment type="caution">
    <text evidence="1">The sequence shown here is derived from an EMBL/GenBank/DDBJ whole genome shotgun (WGS) entry which is preliminary data.</text>
</comment>
<dbReference type="EMBL" id="WBVY01000004">
    <property type="protein sequence ID" value="KAB2656581.1"/>
    <property type="molecule type" value="Genomic_DNA"/>
</dbReference>
<name>A0A7V7VTI5_9HYPH</name>
<dbReference type="Proteomes" id="UP000460650">
    <property type="component" value="Unassembled WGS sequence"/>
</dbReference>
<accession>A0A7V7VTI5</accession>
<evidence type="ECO:0000313" key="1">
    <source>
        <dbReference type="EMBL" id="KAB2656581.1"/>
    </source>
</evidence>
<gene>
    <name evidence="1" type="ORF">F9K94_15485</name>
</gene>
<protein>
    <submittedName>
        <fullName evidence="1">Uncharacterized protein</fullName>
    </submittedName>
</protein>
<reference evidence="1 2" key="1">
    <citation type="submission" date="2019-09" db="EMBL/GenBank/DDBJ databases">
        <title>Taxonomic organization of the family Brucellaceae based on a phylogenomic approach.</title>
        <authorList>
            <person name="Leclercq S."/>
            <person name="Cloeckaert A."/>
            <person name="Zygmunt M.S."/>
        </authorList>
    </citation>
    <scope>NUCLEOTIDE SEQUENCE [LARGE SCALE GENOMIC DNA]</scope>
    <source>
        <strain evidence="1 2">TA93</strain>
    </source>
</reference>